<dbReference type="HOGENOM" id="CLU_560211_0_0_1"/>
<keyword evidence="2" id="KW-1185">Reference proteome</keyword>
<protein>
    <submittedName>
        <fullName evidence="1">Uncharacterized protein</fullName>
    </submittedName>
</protein>
<dbReference type="Proteomes" id="UP000008782">
    <property type="component" value="Unassembled WGS sequence"/>
</dbReference>
<gene>
    <name evidence="1" type="ORF">GLRG_10649</name>
</gene>
<dbReference type="GeneID" id="24416014"/>
<reference evidence="2" key="1">
    <citation type="journal article" date="2012" name="Nat. Genet.">
        <title>Lifestyle transitions in plant pathogenic Colletotrichum fungi deciphered by genome and transcriptome analyses.</title>
        <authorList>
            <person name="O'Connell R.J."/>
            <person name="Thon M.R."/>
            <person name="Hacquard S."/>
            <person name="Amyotte S.G."/>
            <person name="Kleemann J."/>
            <person name="Torres M.F."/>
            <person name="Damm U."/>
            <person name="Buiate E.A."/>
            <person name="Epstein L."/>
            <person name="Alkan N."/>
            <person name="Altmueller J."/>
            <person name="Alvarado-Balderrama L."/>
            <person name="Bauser C.A."/>
            <person name="Becker C."/>
            <person name="Birren B.W."/>
            <person name="Chen Z."/>
            <person name="Choi J."/>
            <person name="Crouch J.A."/>
            <person name="Duvick J.P."/>
            <person name="Farman M.A."/>
            <person name="Gan P."/>
            <person name="Heiman D."/>
            <person name="Henrissat B."/>
            <person name="Howard R.J."/>
            <person name="Kabbage M."/>
            <person name="Koch C."/>
            <person name="Kracher B."/>
            <person name="Kubo Y."/>
            <person name="Law A.D."/>
            <person name="Lebrun M.-H."/>
            <person name="Lee Y.-H."/>
            <person name="Miyara I."/>
            <person name="Moore N."/>
            <person name="Neumann U."/>
            <person name="Nordstroem K."/>
            <person name="Panaccione D.G."/>
            <person name="Panstruga R."/>
            <person name="Place M."/>
            <person name="Proctor R.H."/>
            <person name="Prusky D."/>
            <person name="Rech G."/>
            <person name="Reinhardt R."/>
            <person name="Rollins J.A."/>
            <person name="Rounsley S."/>
            <person name="Schardl C.L."/>
            <person name="Schwartz D.C."/>
            <person name="Shenoy N."/>
            <person name="Shirasu K."/>
            <person name="Sikhakolli U.R."/>
            <person name="Stueber K."/>
            <person name="Sukno S.A."/>
            <person name="Sweigard J.A."/>
            <person name="Takano Y."/>
            <person name="Takahara H."/>
            <person name="Trail F."/>
            <person name="van der Does H.C."/>
            <person name="Voll L.M."/>
            <person name="Will I."/>
            <person name="Young S."/>
            <person name="Zeng Q."/>
            <person name="Zhang J."/>
            <person name="Zhou S."/>
            <person name="Dickman M.B."/>
            <person name="Schulze-Lefert P."/>
            <person name="Ver Loren van Themaat E."/>
            <person name="Ma L.-J."/>
            <person name="Vaillancourt L.J."/>
        </authorList>
    </citation>
    <scope>NUCLEOTIDE SEQUENCE [LARGE SCALE GENOMIC DNA]</scope>
    <source>
        <strain evidence="2">M1.001 / M2 / FGSC 10212</strain>
    </source>
</reference>
<evidence type="ECO:0000313" key="2">
    <source>
        <dbReference type="Proteomes" id="UP000008782"/>
    </source>
</evidence>
<dbReference type="eggNOG" id="ENOG502T43K">
    <property type="taxonomic scope" value="Eukaryota"/>
</dbReference>
<dbReference type="EMBL" id="GG697394">
    <property type="protein sequence ID" value="EFQ35505.1"/>
    <property type="molecule type" value="Genomic_DNA"/>
</dbReference>
<proteinExistence type="predicted"/>
<dbReference type="AlphaFoldDB" id="E3QXB7"/>
<evidence type="ECO:0000313" key="1">
    <source>
        <dbReference type="EMBL" id="EFQ35505.1"/>
    </source>
</evidence>
<dbReference type="RefSeq" id="XP_008099525.1">
    <property type="nucleotide sequence ID" value="XM_008101334.1"/>
</dbReference>
<sequence length="416" mass="46549">MKAKKAQGKLALDLTCHYYATPEETEKCRDSLKMYLELEIYQKSLSAWELLVAEVRTDASDMPETAIRIVVFQVTFIHKSMTLDNLGLARRTFWDTVDIIREAMRSLATASVKERGGLDSMAQKAAVKRIDSYMESIDSTPETNVSPMSSRRALQEACWRVKSAEGNTSPLWNALYSTSVLECTSLQLDIDLAIYTMKNVARWYNELLHLFEMSIRSGEMKSQVIKAAGLGKSMSRALDREKADVNGVFVTSDELKRSRVSEQDWGVEKATIAEMENAYKAVRGGLDYQQQGTEGSRRQVAAQFEQLRLLTQDFILMANIQSKWADLEALAKKPGVDISEVNKVTGVINLVKLSNGCDHHCTASGVRRKNPDTWLYAAAGPEIKRRPGLNPADPFCIKRSALKLPGLVASTQRFSM</sequence>
<accession>E3QXB7</accession>
<dbReference type="VEuPathDB" id="FungiDB:GLRG_10649"/>
<name>E3QXB7_COLGM</name>
<organism evidence="2">
    <name type="scientific">Colletotrichum graminicola (strain M1.001 / M2 / FGSC 10212)</name>
    <name type="common">Maize anthracnose fungus</name>
    <name type="synonym">Glomerella graminicola</name>
    <dbReference type="NCBI Taxonomy" id="645133"/>
    <lineage>
        <taxon>Eukaryota</taxon>
        <taxon>Fungi</taxon>
        <taxon>Dikarya</taxon>
        <taxon>Ascomycota</taxon>
        <taxon>Pezizomycotina</taxon>
        <taxon>Sordariomycetes</taxon>
        <taxon>Hypocreomycetidae</taxon>
        <taxon>Glomerellales</taxon>
        <taxon>Glomerellaceae</taxon>
        <taxon>Colletotrichum</taxon>
        <taxon>Colletotrichum graminicola species complex</taxon>
    </lineage>
</organism>
<dbReference type="OrthoDB" id="4821463at2759"/>